<dbReference type="InterPro" id="IPR000160">
    <property type="entry name" value="GGDEF_dom"/>
</dbReference>
<dbReference type="InterPro" id="IPR029787">
    <property type="entry name" value="Nucleotide_cyclase"/>
</dbReference>
<reference evidence="5 6" key="1">
    <citation type="journal article" date="2000" name="DNA Res.">
        <title>Complete genome structure of the nitrogen-fixing symbiotic bacterium Mesorhizobium loti.</title>
        <authorList>
            <person name="Kaneko T."/>
            <person name="Nakamura Y."/>
            <person name="Sato S."/>
            <person name="Asamizu E."/>
            <person name="Kato T."/>
            <person name="Sasamoto S."/>
            <person name="Watanabe A."/>
            <person name="Idesawa K."/>
            <person name="Ishikawa A."/>
            <person name="Kawashima K."/>
            <person name="Kimura T."/>
            <person name="Kishida Y."/>
            <person name="Kiyokawa C."/>
            <person name="Kohara M."/>
            <person name="Matsumoto M."/>
            <person name="Matsuno A."/>
            <person name="Mochizuki Y."/>
            <person name="Nakayama S."/>
            <person name="Nakazaki N."/>
            <person name="Shimpo S."/>
            <person name="Sugimoto M."/>
            <person name="Takeuchi C."/>
            <person name="Yamada M."/>
            <person name="Tabata S."/>
        </authorList>
    </citation>
    <scope>NUCLEOTIDE SEQUENCE [LARGE SCALE GENOMIC DNA]</scope>
    <source>
        <strain evidence="6">LMG 29417 / CECT 9101 / MAFF 303099</strain>
    </source>
</reference>
<evidence type="ECO:0000256" key="3">
    <source>
        <dbReference type="SAM" id="Phobius"/>
    </source>
</evidence>
<dbReference type="SMART" id="SM00267">
    <property type="entry name" value="GGDEF"/>
    <property type="match status" value="1"/>
</dbReference>
<dbReference type="SUPFAM" id="SSF55073">
    <property type="entry name" value="Nucleotide cyclase"/>
    <property type="match status" value="1"/>
</dbReference>
<accession>Q98M33</accession>
<dbReference type="EC" id="2.7.7.65" evidence="1"/>
<feature type="transmembrane region" description="Helical" evidence="3">
    <location>
        <begin position="54"/>
        <end position="74"/>
    </location>
</feature>
<keyword evidence="3" id="KW-0812">Transmembrane</keyword>
<dbReference type="GO" id="GO:0052621">
    <property type="term" value="F:diguanylate cyclase activity"/>
    <property type="evidence" value="ECO:0007669"/>
    <property type="project" value="UniProtKB-EC"/>
</dbReference>
<gene>
    <name evidence="5" type="ordered locus">mlr0754</name>
</gene>
<organism evidence="5 6">
    <name type="scientific">Mesorhizobium japonicum (strain LMG 29417 / CECT 9101 / MAFF 303099)</name>
    <name type="common">Mesorhizobium loti (strain MAFF 303099)</name>
    <dbReference type="NCBI Taxonomy" id="266835"/>
    <lineage>
        <taxon>Bacteria</taxon>
        <taxon>Pseudomonadati</taxon>
        <taxon>Pseudomonadota</taxon>
        <taxon>Alphaproteobacteria</taxon>
        <taxon>Hyphomicrobiales</taxon>
        <taxon>Phyllobacteriaceae</taxon>
        <taxon>Mesorhizobium</taxon>
    </lineage>
</organism>
<dbReference type="KEGG" id="mlo:mlr0754"/>
<feature type="transmembrane region" description="Helical" evidence="3">
    <location>
        <begin position="193"/>
        <end position="216"/>
    </location>
</feature>
<keyword evidence="3" id="KW-1133">Transmembrane helix</keyword>
<dbReference type="Gene3D" id="3.30.70.270">
    <property type="match status" value="1"/>
</dbReference>
<evidence type="ECO:0000256" key="2">
    <source>
        <dbReference type="ARBA" id="ARBA00034247"/>
    </source>
</evidence>
<dbReference type="GO" id="GO:1902201">
    <property type="term" value="P:negative regulation of bacterial-type flagellum-dependent cell motility"/>
    <property type="evidence" value="ECO:0007669"/>
    <property type="project" value="TreeGrafter"/>
</dbReference>
<dbReference type="PANTHER" id="PTHR45138:SF9">
    <property type="entry name" value="DIGUANYLATE CYCLASE DGCM-RELATED"/>
    <property type="match status" value="1"/>
</dbReference>
<dbReference type="Pfam" id="PF00990">
    <property type="entry name" value="GGDEF"/>
    <property type="match status" value="1"/>
</dbReference>
<dbReference type="GO" id="GO:0043709">
    <property type="term" value="P:cell adhesion involved in single-species biofilm formation"/>
    <property type="evidence" value="ECO:0007669"/>
    <property type="project" value="TreeGrafter"/>
</dbReference>
<dbReference type="PROSITE" id="PS50887">
    <property type="entry name" value="GGDEF"/>
    <property type="match status" value="1"/>
</dbReference>
<sequence>MRFARSKTPIPGHLRRDRNFIDTSLLHECGDGKPHSWSRRRQGKRGMSLDYTSLLLAVGFSAACLSLTLFGMWLTARTERFLLTWAISLVFVVGDIFVYDAYIDMPGRLLGIATLALLLLGFSTMLGAAFQFRTGGSPLPLALLGCVSLAVTLPPMALGYDGLGFMFENLFAALLLFATAFEYWRGRDEAPALTIGITTLYSATAVSFMLCAAVLAWDGRLVLGHAPSNWAEELSLIVVIASMTGIGALSLALNQGRLARHHRRNALTDPLTGLLNRRALFDMHGHVPVGAFTAVVVFDLDNFKAINDEFGHAAGDEVLKVFARELAGNLRQTDIAARMGGEEFALVLKRTLPETVEDAAERIRTAFATRLIETETGSLRCTVSAGFAFGSKEGLSFDKVLSAADKALYDAKRGGRNRVTASPFRRAS</sequence>
<evidence type="ECO:0000313" key="6">
    <source>
        <dbReference type="Proteomes" id="UP000000552"/>
    </source>
</evidence>
<dbReference type="InterPro" id="IPR050469">
    <property type="entry name" value="Diguanylate_Cyclase"/>
</dbReference>
<evidence type="ECO:0000313" key="5">
    <source>
        <dbReference type="EMBL" id="BAB48280.1"/>
    </source>
</evidence>
<dbReference type="HOGENOM" id="CLU_000445_11_1_5"/>
<evidence type="ECO:0000256" key="1">
    <source>
        <dbReference type="ARBA" id="ARBA00012528"/>
    </source>
</evidence>
<dbReference type="FunFam" id="3.30.70.270:FF:000001">
    <property type="entry name" value="Diguanylate cyclase domain protein"/>
    <property type="match status" value="1"/>
</dbReference>
<feature type="domain" description="GGDEF" evidence="4">
    <location>
        <begin position="291"/>
        <end position="424"/>
    </location>
</feature>
<keyword evidence="3" id="KW-0472">Membrane</keyword>
<feature type="transmembrane region" description="Helical" evidence="3">
    <location>
        <begin position="236"/>
        <end position="254"/>
    </location>
</feature>
<dbReference type="NCBIfam" id="TIGR00254">
    <property type="entry name" value="GGDEF"/>
    <property type="match status" value="1"/>
</dbReference>
<dbReference type="Proteomes" id="UP000000552">
    <property type="component" value="Chromosome"/>
</dbReference>
<dbReference type="AlphaFoldDB" id="Q98M33"/>
<dbReference type="InterPro" id="IPR043128">
    <property type="entry name" value="Rev_trsase/Diguanyl_cyclase"/>
</dbReference>
<dbReference type="CDD" id="cd01949">
    <property type="entry name" value="GGDEF"/>
    <property type="match status" value="1"/>
</dbReference>
<dbReference type="PANTHER" id="PTHR45138">
    <property type="entry name" value="REGULATORY COMPONENTS OF SENSORY TRANSDUCTION SYSTEM"/>
    <property type="match status" value="1"/>
</dbReference>
<dbReference type="EMBL" id="BA000012">
    <property type="protein sequence ID" value="BAB48280.1"/>
    <property type="molecule type" value="Genomic_DNA"/>
</dbReference>
<feature type="transmembrane region" description="Helical" evidence="3">
    <location>
        <begin position="109"/>
        <end position="132"/>
    </location>
</feature>
<dbReference type="GO" id="GO:0005886">
    <property type="term" value="C:plasma membrane"/>
    <property type="evidence" value="ECO:0007669"/>
    <property type="project" value="TreeGrafter"/>
</dbReference>
<comment type="catalytic activity">
    <reaction evidence="2">
        <text>2 GTP = 3',3'-c-di-GMP + 2 diphosphate</text>
        <dbReference type="Rhea" id="RHEA:24898"/>
        <dbReference type="ChEBI" id="CHEBI:33019"/>
        <dbReference type="ChEBI" id="CHEBI:37565"/>
        <dbReference type="ChEBI" id="CHEBI:58805"/>
        <dbReference type="EC" id="2.7.7.65"/>
    </reaction>
</comment>
<name>Q98M33_RHILO</name>
<feature type="transmembrane region" description="Helical" evidence="3">
    <location>
        <begin position="163"/>
        <end position="181"/>
    </location>
</feature>
<proteinExistence type="predicted"/>
<feature type="transmembrane region" description="Helical" evidence="3">
    <location>
        <begin position="81"/>
        <end position="103"/>
    </location>
</feature>
<evidence type="ECO:0000259" key="4">
    <source>
        <dbReference type="PROSITE" id="PS50887"/>
    </source>
</evidence>
<protein>
    <recommendedName>
        <fullName evidence="1">diguanylate cyclase</fullName>
        <ecNumber evidence="1">2.7.7.65</ecNumber>
    </recommendedName>
</protein>
<dbReference type="eggNOG" id="COG3706">
    <property type="taxonomic scope" value="Bacteria"/>
</dbReference>